<dbReference type="Gene3D" id="3.40.50.1580">
    <property type="entry name" value="Nucleoside phosphorylase domain"/>
    <property type="match status" value="1"/>
</dbReference>
<dbReference type="GO" id="GO:0004850">
    <property type="term" value="F:uridine phosphorylase activity"/>
    <property type="evidence" value="ECO:0007669"/>
    <property type="project" value="UniProtKB-EC"/>
</dbReference>
<dbReference type="CDD" id="cd00436">
    <property type="entry name" value="UP_TbUP-like"/>
    <property type="match status" value="1"/>
</dbReference>
<dbReference type="EC" id="2.4.2.3" evidence="1"/>
<comment type="catalytic activity">
    <reaction evidence="3">
        <text>uridine + phosphate = alpha-D-ribose 1-phosphate + uracil</text>
        <dbReference type="Rhea" id="RHEA:24388"/>
        <dbReference type="ChEBI" id="CHEBI:16704"/>
        <dbReference type="ChEBI" id="CHEBI:17568"/>
        <dbReference type="ChEBI" id="CHEBI:43474"/>
        <dbReference type="ChEBI" id="CHEBI:57720"/>
        <dbReference type="EC" id="2.4.2.3"/>
    </reaction>
</comment>
<dbReference type="GO" id="GO:0005829">
    <property type="term" value="C:cytosol"/>
    <property type="evidence" value="ECO:0007669"/>
    <property type="project" value="TreeGrafter"/>
</dbReference>
<dbReference type="RefSeq" id="WP_079472856.1">
    <property type="nucleotide sequence ID" value="NZ_FUZZ01000005.1"/>
</dbReference>
<dbReference type="STRING" id="393003.SAMN05660461_5598"/>
<dbReference type="SUPFAM" id="SSF53167">
    <property type="entry name" value="Purine and uridine phosphorylases"/>
    <property type="match status" value="1"/>
</dbReference>
<keyword evidence="6" id="KW-1185">Reference proteome</keyword>
<dbReference type="Proteomes" id="UP000190166">
    <property type="component" value="Unassembled WGS sequence"/>
</dbReference>
<evidence type="ECO:0000259" key="4">
    <source>
        <dbReference type="Pfam" id="PF01048"/>
    </source>
</evidence>
<evidence type="ECO:0000256" key="2">
    <source>
        <dbReference type="ARBA" id="ARBA00021980"/>
    </source>
</evidence>
<gene>
    <name evidence="5" type="ORF">SAMN05660461_5598</name>
</gene>
<proteinExistence type="predicted"/>
<dbReference type="InterPro" id="IPR035994">
    <property type="entry name" value="Nucleoside_phosphorylase_sf"/>
</dbReference>
<reference evidence="5 6" key="1">
    <citation type="submission" date="2017-02" db="EMBL/GenBank/DDBJ databases">
        <authorList>
            <person name="Peterson S.W."/>
        </authorList>
    </citation>
    <scope>NUCLEOTIDE SEQUENCE [LARGE SCALE GENOMIC DNA]</scope>
    <source>
        <strain evidence="5 6">DSM 18108</strain>
    </source>
</reference>
<feature type="domain" description="Nucleoside phosphorylase" evidence="4">
    <location>
        <begin position="32"/>
        <end position="263"/>
    </location>
</feature>
<dbReference type="GO" id="GO:0004731">
    <property type="term" value="F:purine-nucleoside phosphorylase activity"/>
    <property type="evidence" value="ECO:0007669"/>
    <property type="project" value="TreeGrafter"/>
</dbReference>
<dbReference type="EMBL" id="FUZZ01000005">
    <property type="protein sequence ID" value="SKD09709.1"/>
    <property type="molecule type" value="Genomic_DNA"/>
</dbReference>
<dbReference type="AlphaFoldDB" id="A0A1T5PBT8"/>
<evidence type="ECO:0000256" key="1">
    <source>
        <dbReference type="ARBA" id="ARBA00011888"/>
    </source>
</evidence>
<dbReference type="PANTHER" id="PTHR43691">
    <property type="entry name" value="URIDINE PHOSPHORYLASE"/>
    <property type="match status" value="1"/>
</dbReference>
<evidence type="ECO:0000313" key="6">
    <source>
        <dbReference type="Proteomes" id="UP000190166"/>
    </source>
</evidence>
<evidence type="ECO:0000256" key="3">
    <source>
        <dbReference type="ARBA" id="ARBA00048447"/>
    </source>
</evidence>
<organism evidence="5 6">
    <name type="scientific">Chitinophaga ginsengisegetis</name>
    <dbReference type="NCBI Taxonomy" id="393003"/>
    <lineage>
        <taxon>Bacteria</taxon>
        <taxon>Pseudomonadati</taxon>
        <taxon>Bacteroidota</taxon>
        <taxon>Chitinophagia</taxon>
        <taxon>Chitinophagales</taxon>
        <taxon>Chitinophagaceae</taxon>
        <taxon>Chitinophaga</taxon>
    </lineage>
</organism>
<name>A0A1T5PBT8_9BACT</name>
<dbReference type="InterPro" id="IPR000845">
    <property type="entry name" value="Nucleoside_phosphorylase_d"/>
</dbReference>
<protein>
    <recommendedName>
        <fullName evidence="2">Uridine phosphorylase</fullName>
        <ecNumber evidence="1">2.4.2.3</ecNumber>
    </recommendedName>
</protein>
<dbReference type="PANTHER" id="PTHR43691:SF11">
    <property type="entry name" value="FI09636P-RELATED"/>
    <property type="match status" value="1"/>
</dbReference>
<dbReference type="Pfam" id="PF01048">
    <property type="entry name" value="PNP_UDP_1"/>
    <property type="match status" value="1"/>
</dbReference>
<sequence>MDNRIAASELIINNRGAIYHLDVRPDELAHTIITVGDPDRVGEVSKHFDKIEGKYQHREFVTHTGYIGNKRLSVVSTGIGTDNIDIVLNELDALVNIDFETRQVKPTLTSLQIIRLGTSGALQENIPVDSFVVSSHGLGLDNLMNYYVFENTSAEKQLLESFRGQVFLQPGGANPCLFEASAKLQEHFTDGFHTGITVTCPGFYAPQGRVLRGALSNPDLIDKLTSFNYEHHRITNFEMETSGIYGMGRVLGHECLSISAIVANRIRQEFSKDGGAAVAAMIEKGLGIIAAI</sequence>
<evidence type="ECO:0000313" key="5">
    <source>
        <dbReference type="EMBL" id="SKD09709.1"/>
    </source>
</evidence>
<dbReference type="GO" id="GO:0006152">
    <property type="term" value="P:purine nucleoside catabolic process"/>
    <property type="evidence" value="ECO:0007669"/>
    <property type="project" value="TreeGrafter"/>
</dbReference>
<accession>A0A1T5PBT8</accession>